<dbReference type="InterPro" id="IPR003776">
    <property type="entry name" value="YcaO-like_dom"/>
</dbReference>
<dbReference type="RefSeq" id="WP_212957950.1">
    <property type="nucleotide sequence ID" value="NZ_BORQ01000004.1"/>
</dbReference>
<protein>
    <recommendedName>
        <fullName evidence="1">YcaO domain-containing protein</fullName>
    </recommendedName>
</protein>
<keyword evidence="3" id="KW-1185">Reference proteome</keyword>
<evidence type="ECO:0000259" key="1">
    <source>
        <dbReference type="PROSITE" id="PS51664"/>
    </source>
</evidence>
<dbReference type="AlphaFoldDB" id="A0A920CAF6"/>
<dbReference type="Gene3D" id="3.30.160.660">
    <property type="match status" value="1"/>
</dbReference>
<dbReference type="Gene3D" id="3.30.1330.230">
    <property type="match status" value="1"/>
</dbReference>
<dbReference type="PANTHER" id="PTHR37809">
    <property type="entry name" value="RIBOSOMAL PROTEIN S12 METHYLTHIOTRANSFERASE ACCESSORY FACTOR YCAO"/>
    <property type="match status" value="1"/>
</dbReference>
<feature type="domain" description="YcaO" evidence="1">
    <location>
        <begin position="232"/>
        <end position="613"/>
    </location>
</feature>
<evidence type="ECO:0000313" key="3">
    <source>
        <dbReference type="Proteomes" id="UP000679779"/>
    </source>
</evidence>
<dbReference type="Pfam" id="PF02624">
    <property type="entry name" value="YcaO"/>
    <property type="match status" value="1"/>
</dbReference>
<evidence type="ECO:0000313" key="2">
    <source>
        <dbReference type="EMBL" id="GIO32215.1"/>
    </source>
</evidence>
<dbReference type="PROSITE" id="PS51664">
    <property type="entry name" value="YCAO"/>
    <property type="match status" value="1"/>
</dbReference>
<accession>A0A920CAF6</accession>
<dbReference type="EMBL" id="BORQ01000004">
    <property type="protein sequence ID" value="GIO32215.1"/>
    <property type="molecule type" value="Genomic_DNA"/>
</dbReference>
<reference evidence="2" key="1">
    <citation type="submission" date="2021-03" db="EMBL/GenBank/DDBJ databases">
        <title>Antimicrobial resistance genes in bacteria isolated from Japanese honey, and their potential for conferring macrolide and lincosamide resistance in the American foulbrood pathogen Paenibacillus larvae.</title>
        <authorList>
            <person name="Okamoto M."/>
            <person name="Kumagai M."/>
            <person name="Kanamori H."/>
            <person name="Takamatsu D."/>
        </authorList>
    </citation>
    <scope>NUCLEOTIDE SEQUENCE</scope>
    <source>
        <strain evidence="2">J2TS6</strain>
    </source>
</reference>
<dbReference type="Proteomes" id="UP000679779">
    <property type="component" value="Unassembled WGS sequence"/>
</dbReference>
<dbReference type="Gene3D" id="3.30.40.250">
    <property type="match status" value="1"/>
</dbReference>
<organism evidence="2 3">
    <name type="scientific">Paenibacillus albilobatus</name>
    <dbReference type="NCBI Taxonomy" id="2716884"/>
    <lineage>
        <taxon>Bacteria</taxon>
        <taxon>Bacillati</taxon>
        <taxon>Bacillota</taxon>
        <taxon>Bacilli</taxon>
        <taxon>Bacillales</taxon>
        <taxon>Paenibacillaceae</taxon>
        <taxon>Paenibacillus</taxon>
    </lineage>
</organism>
<proteinExistence type="predicted"/>
<comment type="caution">
    <text evidence="2">The sequence shown here is derived from an EMBL/GenBank/DDBJ whole genome shotgun (WGS) entry which is preliminary data.</text>
</comment>
<sequence length="613" mass="70225">MIATHALNEVLNRREQWTLLEVEGERLPCLITYGDRPEANGYLERKLPKFALLHVDAHECIVGPVFCREEIGCPSCFLKRRASNLREHEYRLEGAPSRLVGDLQVPEDLVMECFGMLLRKRRRPGLLDYYRMNGNGLLKRLTFWPAERCSNCSEGGKPDDAEAFAAAFREKAVYPYGDSYRKEGASIPSDVFRTDNTDSNFIVYKDRNTRSFFSVSTFFRVNREEKYGMGIGSTTDYRASERKSLFEALERYAGMHPRGRERTVTCASFNAMRQSGHVTDPRLFIRDVAGSSESLVPFDENGDLPWIPAYSWSSKALTHIPESLAYYKMDQNYSGGALRVYKGNSNGNTLGTGLLDSVYYACLELIERDAFLNHWYLRHAPPEIRPESVTNGKARYMCGRLEQLDYDVRLFDITMDTGIPVIWALCFGRTPDKFAAYSTSAAHPDPEKAIQNALEEMLLALEYYDTHTGVIREKAKRIQQQGVREVEDHPIFYFLPEERHHFDFLFGGGNVDLMERFAGYYENLRYTAIDMASETSGLLDRLKAIFGDVILVRQTPEGYTHLGLEVVKVLIPHLQQLWFGEEHRMLSRKRLEQAARFWGVTPGDIQHAPHPFP</sequence>
<dbReference type="PANTHER" id="PTHR37809:SF1">
    <property type="entry name" value="RIBOSOMAL PROTEIN S12 METHYLTHIOTRANSFERASE ACCESSORY FACTOR YCAO"/>
    <property type="match status" value="1"/>
</dbReference>
<name>A0A920CAF6_9BACL</name>
<dbReference type="NCBIfam" id="TIGR03604">
    <property type="entry name" value="TOMM_cyclo_SagD"/>
    <property type="match status" value="1"/>
</dbReference>
<gene>
    <name evidence="2" type="ORF">J2TS6_33560</name>
</gene>
<dbReference type="InterPro" id="IPR027624">
    <property type="entry name" value="TOMM_cyclo_SagD"/>
</dbReference>